<dbReference type="PANTHER" id="PTHR43669:SF3">
    <property type="entry name" value="ALCOHOL DEHYDROGENASE, PUTATIVE (AFU_ORTHOLOGUE AFUA_3G03445)-RELATED"/>
    <property type="match status" value="1"/>
</dbReference>
<gene>
    <name evidence="3" type="ORF">SAMN05660686_01016</name>
</gene>
<evidence type="ECO:0000256" key="1">
    <source>
        <dbReference type="ARBA" id="ARBA00006484"/>
    </source>
</evidence>
<dbReference type="Proteomes" id="UP000198615">
    <property type="component" value="Unassembled WGS sequence"/>
</dbReference>
<name>A0A8G2F1Z1_9PROT</name>
<dbReference type="RefSeq" id="WP_093148614.1">
    <property type="nucleotide sequence ID" value="NZ_FNBW01000002.1"/>
</dbReference>
<dbReference type="PRINTS" id="PR00081">
    <property type="entry name" value="GDHRDH"/>
</dbReference>
<comment type="similarity">
    <text evidence="1">Belongs to the short-chain dehydrogenases/reductases (SDR) family.</text>
</comment>
<dbReference type="SUPFAM" id="SSF51735">
    <property type="entry name" value="NAD(P)-binding Rossmann-fold domains"/>
    <property type="match status" value="1"/>
</dbReference>
<keyword evidence="4" id="KW-1185">Reference proteome</keyword>
<evidence type="ECO:0000313" key="4">
    <source>
        <dbReference type="Proteomes" id="UP000198615"/>
    </source>
</evidence>
<reference evidence="3 4" key="1">
    <citation type="submission" date="2016-10" db="EMBL/GenBank/DDBJ databases">
        <authorList>
            <person name="Varghese N."/>
            <person name="Submissions S."/>
        </authorList>
    </citation>
    <scope>NUCLEOTIDE SEQUENCE [LARGE SCALE GENOMIC DNA]</scope>
    <source>
        <strain evidence="3 4">DSM 18839</strain>
    </source>
</reference>
<dbReference type="FunFam" id="3.40.50.720:FF:000084">
    <property type="entry name" value="Short-chain dehydrogenase reductase"/>
    <property type="match status" value="1"/>
</dbReference>
<dbReference type="Pfam" id="PF00106">
    <property type="entry name" value="adh_short"/>
    <property type="match status" value="1"/>
</dbReference>
<evidence type="ECO:0000256" key="2">
    <source>
        <dbReference type="ARBA" id="ARBA00023002"/>
    </source>
</evidence>
<comment type="caution">
    <text evidence="3">The sequence shown here is derived from an EMBL/GenBank/DDBJ whole genome shotgun (WGS) entry which is preliminary data.</text>
</comment>
<dbReference type="Gene3D" id="3.40.50.720">
    <property type="entry name" value="NAD(P)-binding Rossmann-like Domain"/>
    <property type="match status" value="1"/>
</dbReference>
<dbReference type="PROSITE" id="PS00061">
    <property type="entry name" value="ADH_SHORT"/>
    <property type="match status" value="1"/>
</dbReference>
<protein>
    <submittedName>
        <fullName evidence="3">NADP-dependent 3-hydroxy acid dehydrogenase YdfG</fullName>
    </submittedName>
</protein>
<dbReference type="InterPro" id="IPR020904">
    <property type="entry name" value="Sc_DH/Rdtase_CS"/>
</dbReference>
<dbReference type="GO" id="GO:0016491">
    <property type="term" value="F:oxidoreductase activity"/>
    <property type="evidence" value="ECO:0007669"/>
    <property type="project" value="UniProtKB-KW"/>
</dbReference>
<sequence>MSGLEGKVAVITGATSGIGLATAEALSERGVKLVLHGRRGEILQAHAARLPNCDVLAGDIADPATPDALVDLAMKRFGRMDIAFANAGLIASGPVDDIDLDAMSDMLRVNIDATFRFAYTALRHMKKAGGGDMLFTGSVLGTKTRPNAGPYAATKYAVEALAESLRMELAGTGVRVAVVEPGLVRTDLHRDYEVRPEIAQSVPQPLTPADVARAVVFAVEQPASVLIPRIMVLPSGQNV</sequence>
<dbReference type="CDD" id="cd05233">
    <property type="entry name" value="SDR_c"/>
    <property type="match status" value="1"/>
</dbReference>
<dbReference type="EMBL" id="FNBW01000002">
    <property type="protein sequence ID" value="SDF31597.1"/>
    <property type="molecule type" value="Genomic_DNA"/>
</dbReference>
<keyword evidence="2" id="KW-0560">Oxidoreductase</keyword>
<accession>A0A8G2F1Z1</accession>
<dbReference type="PANTHER" id="PTHR43669">
    <property type="entry name" value="5-KETO-D-GLUCONATE 5-REDUCTASE"/>
    <property type="match status" value="1"/>
</dbReference>
<organism evidence="3 4">
    <name type="scientific">Thalassobaculum litoreum DSM 18839</name>
    <dbReference type="NCBI Taxonomy" id="1123362"/>
    <lineage>
        <taxon>Bacteria</taxon>
        <taxon>Pseudomonadati</taxon>
        <taxon>Pseudomonadota</taxon>
        <taxon>Alphaproteobacteria</taxon>
        <taxon>Rhodospirillales</taxon>
        <taxon>Thalassobaculaceae</taxon>
        <taxon>Thalassobaculum</taxon>
    </lineage>
</organism>
<evidence type="ECO:0000313" key="3">
    <source>
        <dbReference type="EMBL" id="SDF31597.1"/>
    </source>
</evidence>
<dbReference type="OrthoDB" id="9812986at2"/>
<dbReference type="InterPro" id="IPR002347">
    <property type="entry name" value="SDR_fam"/>
</dbReference>
<dbReference type="AlphaFoldDB" id="A0A8G2F1Z1"/>
<proteinExistence type="inferred from homology"/>
<dbReference type="InterPro" id="IPR036291">
    <property type="entry name" value="NAD(P)-bd_dom_sf"/>
</dbReference>